<dbReference type="AlphaFoldDB" id="X1I268"/>
<keyword evidence="1" id="KW-1133">Transmembrane helix</keyword>
<evidence type="ECO:0008006" key="3">
    <source>
        <dbReference type="Google" id="ProtNLM"/>
    </source>
</evidence>
<dbReference type="PANTHER" id="PTHR43318">
    <property type="entry name" value="UDP-N-ACETYLGLUCOSAMINE 4,6-DEHYDRATASE"/>
    <property type="match status" value="1"/>
</dbReference>
<dbReference type="Gene3D" id="3.40.50.720">
    <property type="entry name" value="NAD(P)-binding Rossmann-like Domain"/>
    <property type="match status" value="1"/>
</dbReference>
<proteinExistence type="predicted"/>
<gene>
    <name evidence="2" type="ORF">S03H2_35046</name>
</gene>
<dbReference type="Pfam" id="PF13727">
    <property type="entry name" value="CoA_binding_3"/>
    <property type="match status" value="1"/>
</dbReference>
<feature type="transmembrane region" description="Helical" evidence="1">
    <location>
        <begin position="29"/>
        <end position="53"/>
    </location>
</feature>
<accession>X1I268</accession>
<reference evidence="2" key="1">
    <citation type="journal article" date="2014" name="Front. Microbiol.">
        <title>High frequency of phylogenetically diverse reductive dehalogenase-homologous genes in deep subseafloor sedimentary metagenomes.</title>
        <authorList>
            <person name="Kawai M."/>
            <person name="Futagami T."/>
            <person name="Toyoda A."/>
            <person name="Takaki Y."/>
            <person name="Nishi S."/>
            <person name="Hori S."/>
            <person name="Arai W."/>
            <person name="Tsubouchi T."/>
            <person name="Morono Y."/>
            <person name="Uchiyama I."/>
            <person name="Ito T."/>
            <person name="Fujiyama A."/>
            <person name="Inagaki F."/>
            <person name="Takami H."/>
        </authorList>
    </citation>
    <scope>NUCLEOTIDE SEQUENCE</scope>
    <source>
        <strain evidence="2">Expedition CK06-06</strain>
    </source>
</reference>
<protein>
    <recommendedName>
        <fullName evidence="3">Undecaprenyl-phosphate glucose phosphotransferase</fullName>
    </recommendedName>
</protein>
<organism evidence="2">
    <name type="scientific">marine sediment metagenome</name>
    <dbReference type="NCBI Taxonomy" id="412755"/>
    <lineage>
        <taxon>unclassified sequences</taxon>
        <taxon>metagenomes</taxon>
        <taxon>ecological metagenomes</taxon>
    </lineage>
</organism>
<feature type="non-terminal residue" evidence="2">
    <location>
        <position position="1"/>
    </location>
</feature>
<feature type="transmembrane region" description="Helical" evidence="1">
    <location>
        <begin position="136"/>
        <end position="155"/>
    </location>
</feature>
<dbReference type="EMBL" id="BARU01021414">
    <property type="protein sequence ID" value="GAH60174.1"/>
    <property type="molecule type" value="Genomic_DNA"/>
</dbReference>
<feature type="transmembrane region" description="Helical" evidence="1">
    <location>
        <begin position="73"/>
        <end position="91"/>
    </location>
</feature>
<sequence>IGIPDEEFVAGIGENIRVIKSLPRSKKKIIYSLTLVINDIVFLALAFYISYYLRFRTGSIAELNLTYQLESNYFFYSIIFIISAIFLFLIYRLYNWDYIYKGSGYYSRIIKGLIINIIVIIMAGYLFEQFTFSRKWILLLFVFSVLLILISRLIIELTTIKLLRKIDIKSGTIIVGVGENANRIEDSFRKYSMEGDTILGYVDKKSKILKNKKYCKDFNILGYIENIREVIYKNEIQRVIISGPEYNYREMLEILEKMKGVDISVLVFPGFFEFSIKRMSMR</sequence>
<dbReference type="PANTHER" id="PTHR43318:SF2">
    <property type="entry name" value="UDP-N-ACETYLGLUCOSAMINE 4,6-DEHYDRATASE (INVERTING)"/>
    <property type="match status" value="1"/>
</dbReference>
<comment type="caution">
    <text evidence="2">The sequence shown here is derived from an EMBL/GenBank/DDBJ whole genome shotgun (WGS) entry which is preliminary data.</text>
</comment>
<name>X1I268_9ZZZZ</name>
<evidence type="ECO:0000256" key="1">
    <source>
        <dbReference type="SAM" id="Phobius"/>
    </source>
</evidence>
<keyword evidence="1" id="KW-0812">Transmembrane</keyword>
<evidence type="ECO:0000313" key="2">
    <source>
        <dbReference type="EMBL" id="GAH60174.1"/>
    </source>
</evidence>
<keyword evidence="1" id="KW-0472">Membrane</keyword>
<feature type="non-terminal residue" evidence="2">
    <location>
        <position position="282"/>
    </location>
</feature>
<feature type="transmembrane region" description="Helical" evidence="1">
    <location>
        <begin position="112"/>
        <end position="130"/>
    </location>
</feature>
<dbReference type="InterPro" id="IPR051203">
    <property type="entry name" value="Polysaccharide_Synthase-Rel"/>
</dbReference>